<dbReference type="Proteomes" id="UP001187682">
    <property type="component" value="Unassembled WGS sequence"/>
</dbReference>
<proteinExistence type="predicted"/>
<feature type="region of interest" description="Disordered" evidence="1">
    <location>
        <begin position="1"/>
        <end position="42"/>
    </location>
</feature>
<organism evidence="2 3">
    <name type="scientific">Cephalotrichum gorgonifer</name>
    <dbReference type="NCBI Taxonomy" id="2041049"/>
    <lineage>
        <taxon>Eukaryota</taxon>
        <taxon>Fungi</taxon>
        <taxon>Dikarya</taxon>
        <taxon>Ascomycota</taxon>
        <taxon>Pezizomycotina</taxon>
        <taxon>Sordariomycetes</taxon>
        <taxon>Hypocreomycetidae</taxon>
        <taxon>Microascales</taxon>
        <taxon>Microascaceae</taxon>
        <taxon>Cephalotrichum</taxon>
    </lineage>
</organism>
<accession>A0AAE8ST80</accession>
<gene>
    <name evidence="2" type="ORF">DNG_03075</name>
</gene>
<evidence type="ECO:0000313" key="3">
    <source>
        <dbReference type="Proteomes" id="UP001187682"/>
    </source>
</evidence>
<name>A0AAE8ST80_9PEZI</name>
<evidence type="ECO:0000313" key="2">
    <source>
        <dbReference type="EMBL" id="SPO00228.1"/>
    </source>
</evidence>
<evidence type="ECO:0000256" key="1">
    <source>
        <dbReference type="SAM" id="MobiDB-lite"/>
    </source>
</evidence>
<keyword evidence="3" id="KW-1185">Reference proteome</keyword>
<dbReference type="EMBL" id="ONZQ02000003">
    <property type="protein sequence ID" value="SPO00228.1"/>
    <property type="molecule type" value="Genomic_DNA"/>
</dbReference>
<comment type="caution">
    <text evidence="2">The sequence shown here is derived from an EMBL/GenBank/DDBJ whole genome shotgun (WGS) entry which is preliminary data.</text>
</comment>
<dbReference type="Pfam" id="PF11578">
    <property type="entry name" value="DUF3237"/>
    <property type="match status" value="1"/>
</dbReference>
<feature type="compositionally biased region" description="Polar residues" evidence="1">
    <location>
        <begin position="1"/>
        <end position="26"/>
    </location>
</feature>
<dbReference type="Gene3D" id="2.40.160.20">
    <property type="match status" value="1"/>
</dbReference>
<dbReference type="InterPro" id="IPR020915">
    <property type="entry name" value="UPF0311"/>
</dbReference>
<protein>
    <submittedName>
        <fullName evidence="2">Uncharacterized protein</fullName>
    </submittedName>
</protein>
<dbReference type="AlphaFoldDB" id="A0AAE8ST80"/>
<reference evidence="2" key="1">
    <citation type="submission" date="2018-03" db="EMBL/GenBank/DDBJ databases">
        <authorList>
            <person name="Guldener U."/>
        </authorList>
    </citation>
    <scope>NUCLEOTIDE SEQUENCE</scope>
</reference>
<dbReference type="PANTHER" id="PTHR37315">
    <property type="entry name" value="UPF0311 PROTEIN BLR7842"/>
    <property type="match status" value="1"/>
</dbReference>
<dbReference type="PANTHER" id="PTHR37315:SF1">
    <property type="entry name" value="UPF0311 PROTEIN BLR7842"/>
    <property type="match status" value="1"/>
</dbReference>
<sequence>MSNNYSHGGQEQQPGNRPPSQTQMYTSDPAGTLGPLQGWATDVPPPKLELEFRMSARLTGQVCRVRLRNEGVRDLSVVEGGEWVAGFGRGTVRSGGHDLQVSQPPERTRTRVDMAFELGTSDNPPAILEMRTRGFMSYDPGSLERIVSGREEDLSRYAFRMVMTLRTEDARYSERVNLGLWLGCGVWKGEDLVLE</sequence>